<evidence type="ECO:0000256" key="1">
    <source>
        <dbReference type="ARBA" id="ARBA00022603"/>
    </source>
</evidence>
<evidence type="ECO:0000313" key="3">
    <source>
        <dbReference type="EMBL" id="MTV47849.1"/>
    </source>
</evidence>
<keyword evidence="1 3" id="KW-0489">Methyltransferase</keyword>
<dbReference type="GO" id="GO:0008168">
    <property type="term" value="F:methyltransferase activity"/>
    <property type="evidence" value="ECO:0007669"/>
    <property type="project" value="UniProtKB-KW"/>
</dbReference>
<dbReference type="OrthoDB" id="9774345at2"/>
<dbReference type="InterPro" id="IPR050602">
    <property type="entry name" value="Malonyl-ACP_OMT"/>
</dbReference>
<dbReference type="Pfam" id="PF13489">
    <property type="entry name" value="Methyltransf_23"/>
    <property type="match status" value="1"/>
</dbReference>
<sequence length="198" mass="23038">MVHFIVADAEDSDLAHRIIESPFSQPSENPSFPPLFDLVVSNATFQWFNEPAKTLQNLSGLIKPNRWMLFSTFGVQTLTELHQSMIMASSKNRIPYRRKGLTYADGDLWVNWCKKAGFDEITLEESMLRQHFAGVKDFQYSIRRTGTSDASTGPLQYQRRTLLDMQFIYEKHFRDEQGVYCTYHPMFVSGRKKFKSFN</sequence>
<comment type="caution">
    <text evidence="3">The sequence shown here is derived from an EMBL/GenBank/DDBJ whole genome shotgun (WGS) entry which is preliminary data.</text>
</comment>
<proteinExistence type="predicted"/>
<dbReference type="GO" id="GO:0032259">
    <property type="term" value="P:methylation"/>
    <property type="evidence" value="ECO:0007669"/>
    <property type="project" value="UniProtKB-KW"/>
</dbReference>
<dbReference type="InterPro" id="IPR029063">
    <property type="entry name" value="SAM-dependent_MTases_sf"/>
</dbReference>
<organism evidence="3 4">
    <name type="scientific">Heliobacterium mobile</name>
    <name type="common">Heliobacillus mobilis</name>
    <dbReference type="NCBI Taxonomy" id="28064"/>
    <lineage>
        <taxon>Bacteria</taxon>
        <taxon>Bacillati</taxon>
        <taxon>Bacillota</taxon>
        <taxon>Clostridia</taxon>
        <taxon>Eubacteriales</taxon>
        <taxon>Heliobacteriaceae</taxon>
        <taxon>Heliobacterium</taxon>
    </lineage>
</organism>
<dbReference type="PANTHER" id="PTHR13090">
    <property type="entry name" value="ARGININE-HYDROXYLASE NDUFAF5, MITOCHONDRIAL"/>
    <property type="match status" value="1"/>
</dbReference>
<dbReference type="RefSeq" id="WP_155474905.1">
    <property type="nucleotide sequence ID" value="NZ_WNKU01000001.1"/>
</dbReference>
<reference evidence="3 4" key="1">
    <citation type="submission" date="2019-11" db="EMBL/GenBank/DDBJ databases">
        <title>Whole-genome sequence of a the green, strictly anaerobic photosynthetic bacterium Heliobacillus mobilis DSM 6151.</title>
        <authorList>
            <person name="Kyndt J.A."/>
            <person name="Meyer T.E."/>
        </authorList>
    </citation>
    <scope>NUCLEOTIDE SEQUENCE [LARGE SCALE GENOMIC DNA]</scope>
    <source>
        <strain evidence="3 4">DSM 6151</strain>
    </source>
</reference>
<dbReference type="PANTHER" id="PTHR13090:SF1">
    <property type="entry name" value="ARGININE-HYDROXYLASE NDUFAF5, MITOCHONDRIAL"/>
    <property type="match status" value="1"/>
</dbReference>
<dbReference type="Gene3D" id="3.40.50.150">
    <property type="entry name" value="Vaccinia Virus protein VP39"/>
    <property type="match status" value="1"/>
</dbReference>
<dbReference type="AlphaFoldDB" id="A0A6I3SCN9"/>
<accession>A0A6I3SCN9</accession>
<protein>
    <submittedName>
        <fullName evidence="3">Methyltransferase domain-containing protein</fullName>
    </submittedName>
</protein>
<dbReference type="Proteomes" id="UP000430670">
    <property type="component" value="Unassembled WGS sequence"/>
</dbReference>
<gene>
    <name evidence="3" type="ORF">GJ688_02470</name>
</gene>
<dbReference type="SUPFAM" id="SSF53335">
    <property type="entry name" value="S-adenosyl-L-methionine-dependent methyltransferases"/>
    <property type="match status" value="1"/>
</dbReference>
<keyword evidence="4" id="KW-1185">Reference proteome</keyword>
<name>A0A6I3SCN9_HELMO</name>
<evidence type="ECO:0000256" key="2">
    <source>
        <dbReference type="ARBA" id="ARBA00022679"/>
    </source>
</evidence>
<dbReference type="EMBL" id="WNKU01000001">
    <property type="protein sequence ID" value="MTV47849.1"/>
    <property type="molecule type" value="Genomic_DNA"/>
</dbReference>
<keyword evidence="2 3" id="KW-0808">Transferase</keyword>
<evidence type="ECO:0000313" key="4">
    <source>
        <dbReference type="Proteomes" id="UP000430670"/>
    </source>
</evidence>